<name>A0A3R7F8I7_CLOSI</name>
<evidence type="ECO:0000256" key="1">
    <source>
        <dbReference type="PROSITE-ProRule" id="PRU00076"/>
    </source>
</evidence>
<evidence type="ECO:0000313" key="4">
    <source>
        <dbReference type="EMBL" id="KAG5445201.1"/>
    </source>
</evidence>
<comment type="caution">
    <text evidence="4">The sequence shown here is derived from an EMBL/GenBank/DDBJ whole genome shotgun (WGS) entry which is preliminary data.</text>
</comment>
<keyword evidence="3" id="KW-1133">Transmembrane helix</keyword>
<keyword evidence="1" id="KW-0245">EGF-like domain</keyword>
<dbReference type="Proteomes" id="UP000286415">
    <property type="component" value="Unassembled WGS sequence"/>
</dbReference>
<dbReference type="PROSITE" id="PS50026">
    <property type="entry name" value="EGF_3"/>
    <property type="match status" value="1"/>
</dbReference>
<feature type="region of interest" description="Disordered" evidence="2">
    <location>
        <begin position="237"/>
        <end position="290"/>
    </location>
</feature>
<feature type="compositionally biased region" description="Polar residues" evidence="2">
    <location>
        <begin position="246"/>
        <end position="290"/>
    </location>
</feature>
<proteinExistence type="predicted"/>
<keyword evidence="5" id="KW-1185">Reference proteome</keyword>
<dbReference type="OrthoDB" id="6242581at2759"/>
<evidence type="ECO:0000256" key="3">
    <source>
        <dbReference type="SAM" id="Phobius"/>
    </source>
</evidence>
<protein>
    <submittedName>
        <fullName evidence="4">Uncharacterized protein</fullName>
    </submittedName>
</protein>
<reference evidence="4 5" key="2">
    <citation type="journal article" date="2021" name="Genomics">
        <title>High-quality reference genome for Clonorchis sinensis.</title>
        <authorList>
            <person name="Young N.D."/>
            <person name="Stroehlein A.J."/>
            <person name="Kinkar L."/>
            <person name="Wang T."/>
            <person name="Sohn W.M."/>
            <person name="Chang B.C.H."/>
            <person name="Kaur P."/>
            <person name="Weisz D."/>
            <person name="Dudchenko O."/>
            <person name="Aiden E.L."/>
            <person name="Korhonen P.K."/>
            <person name="Gasser R.B."/>
        </authorList>
    </citation>
    <scope>NUCLEOTIDE SEQUENCE [LARGE SCALE GENOMIC DNA]</scope>
    <source>
        <strain evidence="4">Cs-k2</strain>
    </source>
</reference>
<evidence type="ECO:0000256" key="2">
    <source>
        <dbReference type="SAM" id="MobiDB-lite"/>
    </source>
</evidence>
<dbReference type="InParanoid" id="A0A3R7F8I7"/>
<accession>A0A3R7F8I7</accession>
<keyword evidence="3" id="KW-0472">Membrane</keyword>
<gene>
    <name evidence="4" type="ORF">CSKR_103378</name>
</gene>
<dbReference type="EMBL" id="NIRI02000056">
    <property type="protein sequence ID" value="KAG5445201.1"/>
    <property type="molecule type" value="Genomic_DNA"/>
</dbReference>
<keyword evidence="3" id="KW-0812">Transmembrane</keyword>
<comment type="caution">
    <text evidence="1">Lacks conserved residue(s) required for the propagation of feature annotation.</text>
</comment>
<feature type="transmembrane region" description="Helical" evidence="3">
    <location>
        <begin position="71"/>
        <end position="92"/>
    </location>
</feature>
<keyword evidence="1" id="KW-1015">Disulfide bond</keyword>
<dbReference type="AlphaFoldDB" id="A0A3R7F8I7"/>
<dbReference type="InterPro" id="IPR000742">
    <property type="entry name" value="EGF"/>
</dbReference>
<evidence type="ECO:0000313" key="5">
    <source>
        <dbReference type="Proteomes" id="UP000286415"/>
    </source>
</evidence>
<dbReference type="PROSITE" id="PS00022">
    <property type="entry name" value="EGF_1"/>
    <property type="match status" value="1"/>
</dbReference>
<dbReference type="Gene3D" id="2.10.25.10">
    <property type="entry name" value="Laminin"/>
    <property type="match status" value="1"/>
</dbReference>
<organism evidence="4 5">
    <name type="scientific">Clonorchis sinensis</name>
    <name type="common">Chinese liver fluke</name>
    <dbReference type="NCBI Taxonomy" id="79923"/>
    <lineage>
        <taxon>Eukaryota</taxon>
        <taxon>Metazoa</taxon>
        <taxon>Spiralia</taxon>
        <taxon>Lophotrochozoa</taxon>
        <taxon>Platyhelminthes</taxon>
        <taxon>Trematoda</taxon>
        <taxon>Digenea</taxon>
        <taxon>Opisthorchiida</taxon>
        <taxon>Opisthorchiata</taxon>
        <taxon>Opisthorchiidae</taxon>
        <taxon>Clonorchis</taxon>
    </lineage>
</organism>
<feature type="disulfide bond" evidence="1">
    <location>
        <begin position="40"/>
        <end position="49"/>
    </location>
</feature>
<reference evidence="4 5" key="1">
    <citation type="journal article" date="2018" name="Biotechnol. Adv.">
        <title>Improved genomic resources and new bioinformatic workflow for the carcinogenic parasite Clonorchis sinensis: Biotechnological implications.</title>
        <authorList>
            <person name="Wang D."/>
            <person name="Korhonen P.K."/>
            <person name="Gasser R.B."/>
            <person name="Young N.D."/>
        </authorList>
    </citation>
    <scope>NUCLEOTIDE SEQUENCE [LARGE SCALE GENOMIC DNA]</scope>
    <source>
        <strain evidence="4">Cs-k2</strain>
    </source>
</reference>
<dbReference type="SUPFAM" id="SSF57196">
    <property type="entry name" value="EGF/Laminin"/>
    <property type="match status" value="1"/>
</dbReference>
<sequence>MNGTFVNHTKAPDYCLFHACFNNGQCFIIDPNSGQAACQCPQEFTGEFCELSARETFICSQLGLCKPFGPYIFGVGITTFLCSAVILVYFVMRCCYSFCRPLQNQTSSLVVNHTANSHKAIDPRRLKQSETPLNQPYGRRFVPAQIRAVPTSHASSSRACSRAIQRRQKRLTAIKYSATRPAPLKCEMNGVANRISHYPSFGTPTPLDGVRNGLLEQNPGGQWSFTRNQFRRAITRPIVLRPSEKPYSNETSSETESGQTPASNLPTTQPISTSIKYPQTQSPISHENNTSDFRFSNISYCSQRANGSNCELMLHPPFILPSHTTGFNWPPVISHNPSPCLRTKPADFVSYQCHCLRQSGKMAHSKLLNKHIPWQHSLCAHHITHQLTSGQVNGFKLPVVDHSRRNDGDAYENFAML</sequence>